<protein>
    <submittedName>
        <fullName evidence="2">Uncharacterized protein</fullName>
    </submittedName>
</protein>
<proteinExistence type="predicted"/>
<dbReference type="AlphaFoldDB" id="A0A6A5K044"/>
<feature type="region of interest" description="Disordered" evidence="1">
    <location>
        <begin position="55"/>
        <end position="79"/>
    </location>
</feature>
<gene>
    <name evidence="2" type="ORF">BDW02DRAFT_633455</name>
</gene>
<sequence>MDNNTDNSRARPGSPALSEIPELTVLSRSPNPAPVYVKTEFTSLDGKLRSPDGRFAYRGTGKAGSMSLESPAERSGSLSLNKIGPASSVVGEGGFGTLNVLPIEMRREIYGYAFDIKRPVTVKNCCGLNTSRRKREACLDHGTSRKANTGRFSMLHVSKAMRVEANWVLFNEGSLILNTSNAIAAAMWNTATQFSFIKIDIPEDMVEYGDPSVFLYRLRGMVTLLCRQENEGKVGMKSVHVNLGALFHQMLPFNIDSQAAPRYGELLDWLFVHSSVADPDFDMLAAQASHKLLRLLTVIGKRAGGSKWKVLVKTELREKDLGGAEALDAFRHGCEKYGVLFEHVDC</sequence>
<organism evidence="2 3">
    <name type="scientific">Decorospora gaudefroyi</name>
    <dbReference type="NCBI Taxonomy" id="184978"/>
    <lineage>
        <taxon>Eukaryota</taxon>
        <taxon>Fungi</taxon>
        <taxon>Dikarya</taxon>
        <taxon>Ascomycota</taxon>
        <taxon>Pezizomycotina</taxon>
        <taxon>Dothideomycetes</taxon>
        <taxon>Pleosporomycetidae</taxon>
        <taxon>Pleosporales</taxon>
        <taxon>Pleosporineae</taxon>
        <taxon>Pleosporaceae</taxon>
        <taxon>Decorospora</taxon>
    </lineage>
</organism>
<dbReference type="OrthoDB" id="3797827at2759"/>
<dbReference type="EMBL" id="ML975388">
    <property type="protein sequence ID" value="KAF1830668.1"/>
    <property type="molecule type" value="Genomic_DNA"/>
</dbReference>
<evidence type="ECO:0000313" key="3">
    <source>
        <dbReference type="Proteomes" id="UP000800040"/>
    </source>
</evidence>
<reference evidence="2" key="1">
    <citation type="submission" date="2020-01" db="EMBL/GenBank/DDBJ databases">
        <authorList>
            <consortium name="DOE Joint Genome Institute"/>
            <person name="Haridas S."/>
            <person name="Albert R."/>
            <person name="Binder M."/>
            <person name="Bloem J."/>
            <person name="Labutti K."/>
            <person name="Salamov A."/>
            <person name="Andreopoulos B."/>
            <person name="Baker S.E."/>
            <person name="Barry K."/>
            <person name="Bills G."/>
            <person name="Bluhm B.H."/>
            <person name="Cannon C."/>
            <person name="Castanera R."/>
            <person name="Culley D.E."/>
            <person name="Daum C."/>
            <person name="Ezra D."/>
            <person name="Gonzalez J.B."/>
            <person name="Henrissat B."/>
            <person name="Kuo A."/>
            <person name="Liang C."/>
            <person name="Lipzen A."/>
            <person name="Lutzoni F."/>
            <person name="Magnuson J."/>
            <person name="Mondo S."/>
            <person name="Nolan M."/>
            <person name="Ohm R."/>
            <person name="Pangilinan J."/>
            <person name="Park H.-J."/>
            <person name="Ramirez L."/>
            <person name="Alfaro M."/>
            <person name="Sun H."/>
            <person name="Tritt A."/>
            <person name="Yoshinaga Y."/>
            <person name="Zwiers L.-H."/>
            <person name="Turgeon B.G."/>
            <person name="Goodwin S.B."/>
            <person name="Spatafora J.W."/>
            <person name="Crous P.W."/>
            <person name="Grigoriev I.V."/>
        </authorList>
    </citation>
    <scope>NUCLEOTIDE SEQUENCE</scope>
    <source>
        <strain evidence="2">P77</strain>
    </source>
</reference>
<feature type="region of interest" description="Disordered" evidence="1">
    <location>
        <begin position="1"/>
        <end position="22"/>
    </location>
</feature>
<dbReference type="Proteomes" id="UP000800040">
    <property type="component" value="Unassembled WGS sequence"/>
</dbReference>
<evidence type="ECO:0000313" key="2">
    <source>
        <dbReference type="EMBL" id="KAF1830668.1"/>
    </source>
</evidence>
<keyword evidence="3" id="KW-1185">Reference proteome</keyword>
<evidence type="ECO:0000256" key="1">
    <source>
        <dbReference type="SAM" id="MobiDB-lite"/>
    </source>
</evidence>
<accession>A0A6A5K044</accession>
<name>A0A6A5K044_9PLEO</name>